<name>A0A0E9WEI6_ANGAN</name>
<reference evidence="1" key="1">
    <citation type="submission" date="2014-11" db="EMBL/GenBank/DDBJ databases">
        <authorList>
            <person name="Amaro Gonzalez C."/>
        </authorList>
    </citation>
    <scope>NUCLEOTIDE SEQUENCE</scope>
</reference>
<dbReference type="AlphaFoldDB" id="A0A0E9WEI6"/>
<reference evidence="1" key="2">
    <citation type="journal article" date="2015" name="Fish Shellfish Immunol.">
        <title>Early steps in the European eel (Anguilla anguilla)-Vibrio vulnificus interaction in the gills: Role of the RtxA13 toxin.</title>
        <authorList>
            <person name="Callol A."/>
            <person name="Pajuelo D."/>
            <person name="Ebbesson L."/>
            <person name="Teles M."/>
            <person name="MacKenzie S."/>
            <person name="Amaro C."/>
        </authorList>
    </citation>
    <scope>NUCLEOTIDE SEQUENCE</scope>
</reference>
<dbReference type="EMBL" id="GBXM01020592">
    <property type="protein sequence ID" value="JAH87985.1"/>
    <property type="molecule type" value="Transcribed_RNA"/>
</dbReference>
<proteinExistence type="predicted"/>
<accession>A0A0E9WEI6</accession>
<organism evidence="1">
    <name type="scientific">Anguilla anguilla</name>
    <name type="common">European freshwater eel</name>
    <name type="synonym">Muraena anguilla</name>
    <dbReference type="NCBI Taxonomy" id="7936"/>
    <lineage>
        <taxon>Eukaryota</taxon>
        <taxon>Metazoa</taxon>
        <taxon>Chordata</taxon>
        <taxon>Craniata</taxon>
        <taxon>Vertebrata</taxon>
        <taxon>Euteleostomi</taxon>
        <taxon>Actinopterygii</taxon>
        <taxon>Neopterygii</taxon>
        <taxon>Teleostei</taxon>
        <taxon>Anguilliformes</taxon>
        <taxon>Anguillidae</taxon>
        <taxon>Anguilla</taxon>
    </lineage>
</organism>
<sequence>MRLLSWLRITSIIYQFLAFFKKYRASHTILSHLGGEYILPFICEATTNLCHCEILV</sequence>
<protein>
    <submittedName>
        <fullName evidence="1">Uncharacterized protein</fullName>
    </submittedName>
</protein>
<evidence type="ECO:0000313" key="1">
    <source>
        <dbReference type="EMBL" id="JAH87985.1"/>
    </source>
</evidence>